<dbReference type="OrthoDB" id="5325112at2759"/>
<dbReference type="InterPro" id="IPR001180">
    <property type="entry name" value="CNH_dom"/>
</dbReference>
<dbReference type="Proteomes" id="UP000722485">
    <property type="component" value="Unassembled WGS sequence"/>
</dbReference>
<evidence type="ECO:0000256" key="2">
    <source>
        <dbReference type="ARBA" id="ARBA00022448"/>
    </source>
</evidence>
<proteinExistence type="predicted"/>
<dbReference type="GO" id="GO:0006914">
    <property type="term" value="P:autophagy"/>
    <property type="evidence" value="ECO:0007669"/>
    <property type="project" value="TreeGrafter"/>
</dbReference>
<name>A0A9P5L632_9HYPO</name>
<dbReference type="PROSITE" id="PS50219">
    <property type="entry name" value="CNH"/>
    <property type="match status" value="1"/>
</dbReference>
<feature type="domain" description="CNH" evidence="6">
    <location>
        <begin position="43"/>
        <end position="405"/>
    </location>
</feature>
<feature type="compositionally biased region" description="Low complexity" evidence="5">
    <location>
        <begin position="284"/>
        <end position="297"/>
    </location>
</feature>
<keyword evidence="4" id="KW-0653">Protein transport</keyword>
<keyword evidence="8" id="KW-1185">Reference proteome</keyword>
<evidence type="ECO:0000259" key="6">
    <source>
        <dbReference type="PROSITE" id="PS50219"/>
    </source>
</evidence>
<evidence type="ECO:0000313" key="7">
    <source>
        <dbReference type="EMBL" id="KAF7542227.1"/>
    </source>
</evidence>
<keyword evidence="3" id="KW-0963">Cytoplasm</keyword>
<evidence type="ECO:0000256" key="5">
    <source>
        <dbReference type="SAM" id="MobiDB-lite"/>
    </source>
</evidence>
<accession>A0A9P5L632</accession>
<evidence type="ECO:0000256" key="1">
    <source>
        <dbReference type="ARBA" id="ARBA00004496"/>
    </source>
</evidence>
<evidence type="ECO:0000256" key="3">
    <source>
        <dbReference type="ARBA" id="ARBA00022490"/>
    </source>
</evidence>
<dbReference type="InterPro" id="IPR032914">
    <property type="entry name" value="Vam6/VPS39/TRAP1"/>
</dbReference>
<dbReference type="GO" id="GO:0015031">
    <property type="term" value="P:protein transport"/>
    <property type="evidence" value="ECO:0007669"/>
    <property type="project" value="UniProtKB-KW"/>
</dbReference>
<comment type="subcellular location">
    <subcellularLocation>
        <location evidence="1">Cytoplasm</location>
    </subcellularLocation>
</comment>
<gene>
    <name evidence="7" type="ORF">G7Z17_g11767</name>
</gene>
<organism evidence="7 8">
    <name type="scientific">Cylindrodendrum hubeiense</name>
    <dbReference type="NCBI Taxonomy" id="595255"/>
    <lineage>
        <taxon>Eukaryota</taxon>
        <taxon>Fungi</taxon>
        <taxon>Dikarya</taxon>
        <taxon>Ascomycota</taxon>
        <taxon>Pezizomycotina</taxon>
        <taxon>Sordariomycetes</taxon>
        <taxon>Hypocreomycetidae</taxon>
        <taxon>Hypocreales</taxon>
        <taxon>Nectriaceae</taxon>
        <taxon>Cylindrodendrum</taxon>
    </lineage>
</organism>
<dbReference type="GO" id="GO:0016020">
    <property type="term" value="C:membrane"/>
    <property type="evidence" value="ECO:0007669"/>
    <property type="project" value="TreeGrafter"/>
</dbReference>
<dbReference type="AlphaFoldDB" id="A0A9P5L632"/>
<reference evidence="7" key="1">
    <citation type="submission" date="2020-03" db="EMBL/GenBank/DDBJ databases">
        <title>Draft Genome Sequence of Cylindrodendrum hubeiense.</title>
        <authorList>
            <person name="Buettner E."/>
            <person name="Kellner H."/>
        </authorList>
    </citation>
    <scope>NUCLEOTIDE SEQUENCE</scope>
    <source>
        <strain evidence="7">IHI 201604</strain>
    </source>
</reference>
<keyword evidence="2" id="KW-0813">Transport</keyword>
<dbReference type="PANTHER" id="PTHR12894">
    <property type="entry name" value="CNH DOMAIN CONTAINING"/>
    <property type="match status" value="1"/>
</dbReference>
<evidence type="ECO:0000256" key="4">
    <source>
        <dbReference type="ARBA" id="ARBA00022927"/>
    </source>
</evidence>
<feature type="region of interest" description="Disordered" evidence="5">
    <location>
        <begin position="276"/>
        <end position="310"/>
    </location>
</feature>
<comment type="caution">
    <text evidence="7">The sequence shown here is derived from an EMBL/GenBank/DDBJ whole genome shotgun (WGS) entry which is preliminary data.</text>
</comment>
<dbReference type="GO" id="GO:0005737">
    <property type="term" value="C:cytoplasm"/>
    <property type="evidence" value="ECO:0007669"/>
    <property type="project" value="UniProtKB-SubCell"/>
</dbReference>
<dbReference type="PANTHER" id="PTHR12894:SF27">
    <property type="entry name" value="TRANSFORMING GROWTH FACTOR-BETA RECEPTOR-ASSOCIATED PROTEIN 1"/>
    <property type="match status" value="1"/>
</dbReference>
<evidence type="ECO:0000313" key="8">
    <source>
        <dbReference type="Proteomes" id="UP000722485"/>
    </source>
</evidence>
<sequence length="1074" mass="119340">MTSDDPGDGPSTSLGRANREDGPFVLRSLLDDVPLSADGTQDDIKINCVDYLDHNLYVGTSASELLHFVQIPPDPTDRSGQPVYILASRLCPAFAEPSTNPSSSQPGIQQILLLPRVGKACILCNWTVTFYSLPELSPIFGTTQVKNCNWIGGIDLNDPALDGRGSERGPGVTILLSLNRRIQVVRIGEDARAFKKIDFSGSTLSVRRDSIACVADSKSYALVDVDRQLKIPLMSISALEETPPGELGQAQSLAVDTSLAASPFHEPEATERWPFPKTIPRQASTSSSVTNRNSNSVHKSQAKTRGALQEEDEGYVLASMAKDFEDGLHHGLEIQRFDAGSQANAKKYWLEAPEAKNAGVYGIRQLVGSEETKFEEIVQRLCQKRFTPFSAGPDPSASSSLKTSDSRTALSIEQLSKEKELFDQNFDSQDEESLPEGWEAIRISEGEEFARQLAQTEARLVVWTGNRIWWAIRNPLLIQLDAVLQDACPKGYANPHLIDRQAIFTMLNSIRGRDARTELEFMTLSYIRQKAGVLLLTNLLRSSEEQRFSDPEMKALEEVLVDSGLDSRVVLSLVPGIRNEIIEGQKGIWIYGGVRETAEPYLRGADFERAVKDSISALDPSIMQFLRRFLGAWRKMKGFGSVPDEHEVFRTVDAALLLVLLEIDQHAPKGLSKGGAVRSELNDVVDKGVDCFDRAVNLLESYHRLFILSRLYQSRKMSGDVLATWKRIVEGERDDGQEFRDGEQRVREYLAKISSQALVQEYGIWLANRNPKLGVQVFAEDKGRAPKFEPAQVVELLREEAPDAVKYYLEHLVFGKGHTAYVNDLIAYYLDVVVTDLETSSTSRDIVIATYEAYRALQAPKPTYHHFLRDNAPEDNEIWHSRLRLLQLLGGTHDYDAEGIRDRIASLPSDLLVPETIILAGRGNQHEDALRLLIHNLGDYDTAVSYCLRVGSGSDSGSATAAEPPSADEQRRLFHVVLRELLAIDDVSDRIEQTGALLERFGGWFEIDEVLGLIPDNWSVEIVAGFLVGALKRLVGERHESMLTRALSGAENLRVNYDLVVKVEEKGPSIEAPN</sequence>
<protein>
    <recommendedName>
        <fullName evidence="6">CNH domain-containing protein</fullName>
    </recommendedName>
</protein>
<dbReference type="EMBL" id="JAANBB010000468">
    <property type="protein sequence ID" value="KAF7542227.1"/>
    <property type="molecule type" value="Genomic_DNA"/>
</dbReference>
<dbReference type="GO" id="GO:0034058">
    <property type="term" value="P:endosomal vesicle fusion"/>
    <property type="evidence" value="ECO:0007669"/>
    <property type="project" value="TreeGrafter"/>
</dbReference>